<dbReference type="RefSeq" id="WP_223020024.1">
    <property type="nucleotide sequence ID" value="NZ_CP078143.1"/>
</dbReference>
<dbReference type="GO" id="GO:0016757">
    <property type="term" value="F:glycosyltransferase activity"/>
    <property type="evidence" value="ECO:0007669"/>
    <property type="project" value="UniProtKB-KW"/>
</dbReference>
<evidence type="ECO:0000313" key="1">
    <source>
        <dbReference type="EMBL" id="MFC5584160.1"/>
    </source>
</evidence>
<reference evidence="2" key="1">
    <citation type="journal article" date="2019" name="Int. J. Syst. Evol. Microbiol.">
        <title>The Global Catalogue of Microorganisms (GCM) 10K type strain sequencing project: providing services to taxonomists for standard genome sequencing and annotation.</title>
        <authorList>
            <consortium name="The Broad Institute Genomics Platform"/>
            <consortium name="The Broad Institute Genome Sequencing Center for Infectious Disease"/>
            <person name="Wu L."/>
            <person name="Ma J."/>
        </authorList>
    </citation>
    <scope>NUCLEOTIDE SEQUENCE [LARGE SCALE GENOMIC DNA]</scope>
    <source>
        <strain evidence="2">JCM 3366</strain>
    </source>
</reference>
<dbReference type="InterPro" id="IPR029044">
    <property type="entry name" value="Nucleotide-diphossugar_trans"/>
</dbReference>
<accession>A0ABW0T5C7</accession>
<dbReference type="EC" id="2.4.-.-" evidence="1"/>
<keyword evidence="1" id="KW-0808">Transferase</keyword>
<keyword evidence="2" id="KW-1185">Reference proteome</keyword>
<dbReference type="Pfam" id="PF13641">
    <property type="entry name" value="Glyco_tranf_2_3"/>
    <property type="match status" value="1"/>
</dbReference>
<comment type="caution">
    <text evidence="1">The sequence shown here is derived from an EMBL/GenBank/DDBJ whole genome shotgun (WGS) entry which is preliminary data.</text>
</comment>
<organism evidence="1 2">
    <name type="scientific">Nitratireductor kimnyeongensis</name>
    <dbReference type="NCBI Taxonomy" id="430679"/>
    <lineage>
        <taxon>Bacteria</taxon>
        <taxon>Pseudomonadati</taxon>
        <taxon>Pseudomonadota</taxon>
        <taxon>Alphaproteobacteria</taxon>
        <taxon>Hyphomicrobiales</taxon>
        <taxon>Phyllobacteriaceae</taxon>
        <taxon>Nitratireductor</taxon>
    </lineage>
</organism>
<protein>
    <submittedName>
        <fullName evidence="1">Glycosyltransferase family 2 protein</fullName>
        <ecNumber evidence="1">2.4.-.-</ecNumber>
    </submittedName>
</protein>
<keyword evidence="1" id="KW-0328">Glycosyltransferase</keyword>
<dbReference type="PANTHER" id="PTHR43685">
    <property type="entry name" value="GLYCOSYLTRANSFERASE"/>
    <property type="match status" value="1"/>
</dbReference>
<dbReference type="EMBL" id="JBHSNB010000001">
    <property type="protein sequence ID" value="MFC5584160.1"/>
    <property type="molecule type" value="Genomic_DNA"/>
</dbReference>
<proteinExistence type="predicted"/>
<dbReference type="InterPro" id="IPR050834">
    <property type="entry name" value="Glycosyltransf_2"/>
</dbReference>
<sequence length="304" mass="33684">MQFERSLGPTDLRIAVGIATTGRRSILHSVVPHLLDQTRPADSIVICAANLEDVDPEAMAAQISRTRIVFAERGLCRQRNRILESVEDADILLFLDDDFLLAPSYLEETAQIFRRYPDVVMSTGTVDADGILGPGIPLEDGLRLIGTCSKSASAGREKPVYSGYGCNMAVRLSTVRGYGLRFDENLPLYGWLEDVDFSRQLARYGRIVSSGRLHGVHLGTKSGRTSGLRLGYSQIANPVYLMGKKTMSPRHAAPQIMRNLVANAVKIVWPEPWVDRRGRLLGNMRAVRDLLRGRLSPQNVNVLE</sequence>
<dbReference type="Gene3D" id="3.90.550.10">
    <property type="entry name" value="Spore Coat Polysaccharide Biosynthesis Protein SpsA, Chain A"/>
    <property type="match status" value="1"/>
</dbReference>
<name>A0ABW0T5C7_9HYPH</name>
<dbReference type="SUPFAM" id="SSF53448">
    <property type="entry name" value="Nucleotide-diphospho-sugar transferases"/>
    <property type="match status" value="1"/>
</dbReference>
<evidence type="ECO:0000313" key="2">
    <source>
        <dbReference type="Proteomes" id="UP001596107"/>
    </source>
</evidence>
<gene>
    <name evidence="1" type="ORF">ACFPOD_03480</name>
</gene>
<dbReference type="PANTHER" id="PTHR43685:SF3">
    <property type="entry name" value="SLR2126 PROTEIN"/>
    <property type="match status" value="1"/>
</dbReference>
<dbReference type="Proteomes" id="UP001596107">
    <property type="component" value="Unassembled WGS sequence"/>
</dbReference>